<feature type="transmembrane region" description="Helical" evidence="1">
    <location>
        <begin position="12"/>
        <end position="34"/>
    </location>
</feature>
<protein>
    <submittedName>
        <fullName evidence="2">Voltage-gated ClC-type chloride channel clcB</fullName>
    </submittedName>
</protein>
<reference evidence="2" key="1">
    <citation type="submission" date="2008-12" db="EMBL/GenBank/DDBJ databases">
        <title>Annotation of the Yersinia bercovieri ATCC 43970 genome.</title>
        <authorList>
            <person name="Read T.D."/>
            <person name="Akmal A."/>
            <person name="Bishop-Lilly K."/>
            <person name="Chen P.E."/>
            <person name="Cook C."/>
            <person name="Kiley M.P."/>
            <person name="Lentz S."/>
            <person name="Mateczun A."/>
            <person name="Nagarajan N."/>
            <person name="Nolan N."/>
            <person name="Osborne B.I."/>
            <person name="Pop M."/>
            <person name="Sozhamannan S."/>
            <person name="Stewart A.C."/>
            <person name="Sulakvelidze A."/>
            <person name="Thomason B."/>
            <person name="Willner K."/>
            <person name="Zwick M.E."/>
        </authorList>
    </citation>
    <scope>NUCLEOTIDE SEQUENCE [LARGE SCALE GENOMIC DNA]</scope>
    <source>
        <strain evidence="2">ATCC 43970</strain>
    </source>
</reference>
<keyword evidence="3" id="KW-1185">Reference proteome</keyword>
<evidence type="ECO:0000256" key="1">
    <source>
        <dbReference type="SAM" id="Phobius"/>
    </source>
</evidence>
<keyword evidence="1" id="KW-0812">Transmembrane</keyword>
<sequence length="44" mass="5323">MKRPAHIYYYRAMLRRLLISIMLGMMAALIVWLFHQAMLGLEWL</sequence>
<comment type="caution">
    <text evidence="2">The sequence shown here is derived from an EMBL/GenBank/DDBJ whole genome shotgun (WGS) entry which is preliminary data.</text>
</comment>
<evidence type="ECO:0000313" key="3">
    <source>
        <dbReference type="Proteomes" id="UP000010319"/>
    </source>
</evidence>
<evidence type="ECO:0000313" key="2">
    <source>
        <dbReference type="EMBL" id="EEQ04855.1"/>
    </source>
</evidence>
<keyword evidence="1" id="KW-0472">Membrane</keyword>
<keyword evidence="1" id="KW-1133">Transmembrane helix</keyword>
<dbReference type="EMBL" id="AALC02000092">
    <property type="protein sequence ID" value="EEQ04855.1"/>
    <property type="molecule type" value="Genomic_DNA"/>
</dbReference>
<feature type="non-terminal residue" evidence="2">
    <location>
        <position position="44"/>
    </location>
</feature>
<dbReference type="Proteomes" id="UP000010319">
    <property type="component" value="Unassembled WGS sequence"/>
</dbReference>
<accession>A0ABP2E1M3</accession>
<name>A0ABP2E1M3_YERBE</name>
<organism evidence="2 3">
    <name type="scientific">Yersinia bercovieri ATCC 43970</name>
    <dbReference type="NCBI Taxonomy" id="349968"/>
    <lineage>
        <taxon>Bacteria</taxon>
        <taxon>Pseudomonadati</taxon>
        <taxon>Pseudomonadota</taxon>
        <taxon>Gammaproteobacteria</taxon>
        <taxon>Enterobacterales</taxon>
        <taxon>Yersiniaceae</taxon>
        <taxon>Yersinia</taxon>
    </lineage>
</organism>
<gene>
    <name evidence="2" type="ORF">yberc0001_37060</name>
</gene>
<proteinExistence type="predicted"/>